<dbReference type="Pfam" id="PF21590">
    <property type="entry name" value="AP5B1_C"/>
    <property type="match status" value="1"/>
</dbReference>
<proteinExistence type="predicted"/>
<comment type="caution">
    <text evidence="3">The sequence shown here is derived from an EMBL/GenBank/DDBJ whole genome shotgun (WGS) entry which is preliminary data.</text>
</comment>
<dbReference type="InterPro" id="IPR038741">
    <property type="entry name" value="AP5B1"/>
</dbReference>
<dbReference type="AlphaFoldDB" id="A0A4S4DJ64"/>
<accession>A0A4S4DJ64</accession>
<dbReference type="Pfam" id="PF21588">
    <property type="entry name" value="AP5B1_middle"/>
    <property type="match status" value="1"/>
</dbReference>
<dbReference type="InterPro" id="IPR048979">
    <property type="entry name" value="AP5B1_middle"/>
</dbReference>
<gene>
    <name evidence="3" type="ORF">TEA_020876</name>
</gene>
<dbReference type="STRING" id="542762.A0A4S4DJ64"/>
<feature type="domain" description="AP5B1 middle" evidence="1">
    <location>
        <begin position="380"/>
        <end position="780"/>
    </location>
</feature>
<evidence type="ECO:0000259" key="2">
    <source>
        <dbReference type="Pfam" id="PF21590"/>
    </source>
</evidence>
<dbReference type="Proteomes" id="UP000306102">
    <property type="component" value="Unassembled WGS sequence"/>
</dbReference>
<evidence type="ECO:0000313" key="3">
    <source>
        <dbReference type="EMBL" id="THG02494.1"/>
    </source>
</evidence>
<reference evidence="3 4" key="1">
    <citation type="journal article" date="2018" name="Proc. Natl. Acad. Sci. U.S.A.">
        <title>Draft genome sequence of Camellia sinensis var. sinensis provides insights into the evolution of the tea genome and tea quality.</title>
        <authorList>
            <person name="Wei C."/>
            <person name="Yang H."/>
            <person name="Wang S."/>
            <person name="Zhao J."/>
            <person name="Liu C."/>
            <person name="Gao L."/>
            <person name="Xia E."/>
            <person name="Lu Y."/>
            <person name="Tai Y."/>
            <person name="She G."/>
            <person name="Sun J."/>
            <person name="Cao H."/>
            <person name="Tong W."/>
            <person name="Gao Q."/>
            <person name="Li Y."/>
            <person name="Deng W."/>
            <person name="Jiang X."/>
            <person name="Wang W."/>
            <person name="Chen Q."/>
            <person name="Zhang S."/>
            <person name="Li H."/>
            <person name="Wu J."/>
            <person name="Wang P."/>
            <person name="Li P."/>
            <person name="Shi C."/>
            <person name="Zheng F."/>
            <person name="Jian J."/>
            <person name="Huang B."/>
            <person name="Shan D."/>
            <person name="Shi M."/>
            <person name="Fang C."/>
            <person name="Yue Y."/>
            <person name="Li F."/>
            <person name="Li D."/>
            <person name="Wei S."/>
            <person name="Han B."/>
            <person name="Jiang C."/>
            <person name="Yin Y."/>
            <person name="Xia T."/>
            <person name="Zhang Z."/>
            <person name="Bennetzen J.L."/>
            <person name="Zhao S."/>
            <person name="Wan X."/>
        </authorList>
    </citation>
    <scope>NUCLEOTIDE SEQUENCE [LARGE SCALE GENOMIC DNA]</scope>
    <source>
        <strain evidence="4">cv. Shuchazao</strain>
        <tissue evidence="3">Leaf</tissue>
    </source>
</reference>
<evidence type="ECO:0000259" key="1">
    <source>
        <dbReference type="Pfam" id="PF21588"/>
    </source>
</evidence>
<protein>
    <submittedName>
        <fullName evidence="3">Uncharacterized protein</fullName>
    </submittedName>
</protein>
<evidence type="ECO:0000313" key="4">
    <source>
        <dbReference type="Proteomes" id="UP000306102"/>
    </source>
</evidence>
<organism evidence="3 4">
    <name type="scientific">Camellia sinensis var. sinensis</name>
    <name type="common">China tea</name>
    <dbReference type="NCBI Taxonomy" id="542762"/>
    <lineage>
        <taxon>Eukaryota</taxon>
        <taxon>Viridiplantae</taxon>
        <taxon>Streptophyta</taxon>
        <taxon>Embryophyta</taxon>
        <taxon>Tracheophyta</taxon>
        <taxon>Spermatophyta</taxon>
        <taxon>Magnoliopsida</taxon>
        <taxon>eudicotyledons</taxon>
        <taxon>Gunneridae</taxon>
        <taxon>Pentapetalae</taxon>
        <taxon>asterids</taxon>
        <taxon>Ericales</taxon>
        <taxon>Theaceae</taxon>
        <taxon>Camellia</taxon>
    </lineage>
</organism>
<feature type="domain" description="AP5B1 C-terminal" evidence="2">
    <location>
        <begin position="1207"/>
        <end position="1259"/>
    </location>
</feature>
<dbReference type="GO" id="GO:0030119">
    <property type="term" value="C:AP-type membrane coat adaptor complex"/>
    <property type="evidence" value="ECO:0007669"/>
    <property type="project" value="TreeGrafter"/>
</dbReference>
<dbReference type="InterPro" id="IPR048981">
    <property type="entry name" value="AP5B1_C"/>
</dbReference>
<keyword evidence="4" id="KW-1185">Reference proteome</keyword>
<dbReference type="SUPFAM" id="SSF48371">
    <property type="entry name" value="ARM repeat"/>
    <property type="match status" value="1"/>
</dbReference>
<dbReference type="GO" id="GO:0016197">
    <property type="term" value="P:endosomal transport"/>
    <property type="evidence" value="ECO:0007669"/>
    <property type="project" value="InterPro"/>
</dbReference>
<dbReference type="EMBL" id="SDRB02011185">
    <property type="protein sequence ID" value="THG02494.1"/>
    <property type="molecule type" value="Genomic_DNA"/>
</dbReference>
<dbReference type="PANTHER" id="PTHR34033:SF1">
    <property type="entry name" value="AP-5 COMPLEX SUBUNIT BETA-1"/>
    <property type="match status" value="1"/>
</dbReference>
<dbReference type="PANTHER" id="PTHR34033">
    <property type="entry name" value="AP-5 COMPLEX SUBUNIT BETA-1"/>
    <property type="match status" value="1"/>
</dbReference>
<sequence length="1263" mass="141430">MEKAPPLKPLSTLEWEALIDDFHHGGSRLHRWTSSNYSGLSLLELSLSTILRKDFPLNLKLHLIIFLETHFSDSESDSEVLTRLLETLRVLIQAPIDGVSVTFALKEQMMGFINLQKTTIDDDDDDELLRMEKAPPLKPLSTLEWEALIDDFHHGGSRLHRWTSSNYSGLSLLELSLSTILRKDFPLNLKLHLIIFLETHFSDSESDSEVLTRLLETLRVLIQAPIDGVSVTFALKEQMMVSTSSVFITLRIDDDDDELLHIPQLESLTELLLMVVNRPNHGPDRQTRSVACECLRELERAYPCLLSEIVGNLWGLCQSERTHASQSYVLLLTRVIHGIVMLKPNVSILNSSIPLVPFNVPPFLVSGNGGFSKDISGSSYKELRRVLSFLLDCPMFLTSFGLVEFMSMILPVAVVLELQGSLLKVQFSGLLYTYDPLMCHAFLMMYKHFRDAFNGQEGEIARRLILISREAQQYLVFRLIALHWLLGFIGLLSNGEVGKKKAVLGMGLSFYPTVFDPLSLKSLKLDLLAYCSILFGESTSANEEGVQSQDVGLGLSVVKLFEDGLVSVLAFKWLPPWSTETAVAFRTFHKFLIGASSHSDTDPSSTRILMASTIFSTLQRTLVELTLEFKGLVPVIVALLDRFLGCHKHCWLGEHLLQTFDEQLLPKVKIDYRLSSYFPIFDRIAENDTVPPGGLLELLIQFMIFLVEKHGPDVGLKSWSQGSRVLGICRTMLMHHHSSRLFLGLSRLLAFTCLYFPDLELRDDARIYLRMLICIPGKKLRDILKSGEQLPGITPSPQSSSYFSVQSPQPSFDLKKSRTISSYIFIERVIPLLVKQSWSLSLSTLNIGVDKPAYLEGIGYSEPLAEQSVVDEDTTNIQIFPEIEKIDHPHELLRVMDSKISEIIGMLRRHFSTIPDFRHMPGLKIRIPCSLRFLSEPFKRIWGIDLAANGLDGLDALPAFYATVLRFSSSAPYGSIPSNHIPFLLGEPPIKDYSSGLGDSLAIVPIEDGSGEEEESFKATVTIELEPREPIPGLVDVSIEANTENGQIIRGQLQSINIGIEDMFLRAIISSDIPEDEIPSYYLDLFNALWEACGSSTNTGHEAFPLKGGKGVAAISGTRSVKLLQVPAASLIQAIEHHLAPFVVSVLGEPLVNIVKNCGIIKDVIWKDDVASDSTLDDAISGSSFSKGPLYLKYVEDEGERENHVHISKKNMGSFLVLIFLPPRFHLLFQMEVCDVSTLVRIRTDHWPCLAYIDDYLEALFSE</sequence>
<dbReference type="InterPro" id="IPR016024">
    <property type="entry name" value="ARM-type_fold"/>
</dbReference>
<name>A0A4S4DJ64_CAMSN</name>